<dbReference type="InterPro" id="IPR016166">
    <property type="entry name" value="FAD-bd_PCMH"/>
</dbReference>
<dbReference type="Gene3D" id="3.30.43.10">
    <property type="entry name" value="Uridine Diphospho-n-acetylenolpyruvylglucosamine Reductase, domain 2"/>
    <property type="match status" value="1"/>
</dbReference>
<protein>
    <recommendedName>
        <fullName evidence="9">D-lactate dehydrogenase (cytochrome)</fullName>
        <ecNumber evidence="9">1.1.2.4</ecNumber>
    </recommendedName>
</protein>
<evidence type="ECO:0000256" key="2">
    <source>
        <dbReference type="ARBA" id="ARBA00004173"/>
    </source>
</evidence>
<dbReference type="AlphaFoldDB" id="A0A1D1ZY10"/>
<dbReference type="Gene3D" id="1.10.1060.10">
    <property type="entry name" value="Alpha-helical ferredoxin"/>
    <property type="match status" value="1"/>
</dbReference>
<keyword evidence="8" id="KW-0496">Mitochondrion</keyword>
<evidence type="ECO:0000256" key="4">
    <source>
        <dbReference type="ARBA" id="ARBA00022630"/>
    </source>
</evidence>
<evidence type="ECO:0000256" key="1">
    <source>
        <dbReference type="ARBA" id="ARBA00001974"/>
    </source>
</evidence>
<feature type="domain" description="FAD-binding PCMH-type" evidence="11">
    <location>
        <begin position="144"/>
        <end position="385"/>
    </location>
</feature>
<dbReference type="Gene3D" id="3.30.70.2740">
    <property type="match status" value="1"/>
</dbReference>
<keyword evidence="5" id="KW-0274">FAD</keyword>
<dbReference type="PANTHER" id="PTHR11748">
    <property type="entry name" value="D-LACTATE DEHYDROGENASE"/>
    <property type="match status" value="1"/>
</dbReference>
<dbReference type="SUPFAM" id="SSF55103">
    <property type="entry name" value="FAD-linked oxidases, C-terminal domain"/>
    <property type="match status" value="1"/>
</dbReference>
<reference evidence="12" key="1">
    <citation type="submission" date="2015-08" db="EMBL/GenBank/DDBJ databases">
        <authorList>
            <person name="Babu N.S."/>
            <person name="Beckwith C.J."/>
            <person name="Beseler K.G."/>
            <person name="Brison A."/>
            <person name="Carone J.V."/>
            <person name="Caskin T.P."/>
            <person name="Diamond M."/>
            <person name="Durham M.E."/>
            <person name="Foxe J.M."/>
            <person name="Go M."/>
            <person name="Henderson B.A."/>
            <person name="Jones I.B."/>
            <person name="McGettigan J.A."/>
            <person name="Micheletti S.J."/>
            <person name="Nasrallah M.E."/>
            <person name="Ortiz D."/>
            <person name="Piller C.R."/>
            <person name="Privatt S.R."/>
            <person name="Schneider S.L."/>
            <person name="Sharp S."/>
            <person name="Smith T.C."/>
            <person name="Stanton J.D."/>
            <person name="Ullery H.E."/>
            <person name="Wilson R.J."/>
            <person name="Serrano M.G."/>
            <person name="Buck G."/>
            <person name="Lee V."/>
            <person name="Wang Y."/>
            <person name="Carvalho R."/>
            <person name="Voegtly L."/>
            <person name="Shi R."/>
            <person name="Duckworth R."/>
            <person name="Johnson A."/>
            <person name="Loviza R."/>
            <person name="Walstead R."/>
            <person name="Shah Z."/>
            <person name="Kiflezghi M."/>
            <person name="Wade K."/>
            <person name="Ball S.L."/>
            <person name="Bradley K.W."/>
            <person name="Asai D.J."/>
            <person name="Bowman C.A."/>
            <person name="Russell D.A."/>
            <person name="Pope W.H."/>
            <person name="Jacobs-Sera D."/>
            <person name="Hendrix R.W."/>
            <person name="Hatfull G.F."/>
        </authorList>
    </citation>
    <scope>NUCLEOTIDE SEQUENCE</scope>
</reference>
<dbReference type="FunFam" id="1.10.45.10:FF:000001">
    <property type="entry name" value="D-lactate dehydrogenase mitochondrial"/>
    <property type="match status" value="1"/>
</dbReference>
<dbReference type="InterPro" id="IPR017896">
    <property type="entry name" value="4Fe4S_Fe-S-bd"/>
</dbReference>
<dbReference type="Pfam" id="PF02913">
    <property type="entry name" value="FAD-oxidase_C"/>
    <property type="match status" value="1"/>
</dbReference>
<dbReference type="GO" id="GO:0051536">
    <property type="term" value="F:iron-sulfur cluster binding"/>
    <property type="evidence" value="ECO:0007669"/>
    <property type="project" value="InterPro"/>
</dbReference>
<sequence>MRSKVTSLLRSRTRAWAWHCQDRALPFARDGVASVGCLAMAGLPAVKGTHAYHSAPSTGAAAQAERVAEPSVPLTRTDAYGAISVVEEENVDFVPTKYENIDGRRIDDGRYTAFADEISAFIPKSRQYTDPVRTFAYGTDASFYRLNPKMVIKVHSEEEIRRLLPVAKKHGVPVTFRAAGTSLSGQALTDSVLLKISHVGKNFRSFKVHGDGSSITLQPGLIGGEVNRILAAYKQKGGHPIQYKIGPDPSSIDSCMIGGILNNNSSGMCCGVSQNTYNTLKDIRLVLADGTVLDTGDEASRAAFLESHADLVKGLQALVKRVQSDRLLVSLIRRKFAIKCTTGYSLNALVDFPVDDPIEIIKRLMVGSEGTLSFVSQATYNTVPEWPFKASAFLMFPTIEAACVAAAVLRRETAVDAVELFDRPSIREFECNEAVAKLTPDILGADGGAAALLVECRGQTHDALHARIREIQCALKRAELPFGAKADAPMQVTDYEFWEDPAKYNVYWDVRKGLIPIVGGAREPGTTMLLEDVACPVDNLAAMTRDLIDMFQRWGYDDAYTFGHALEGNLHLVFSQGFRTPEEVQRFSDLMDEMCDIVANKHSGSLKGEHGTGRNMAPYVEMEWGTKATELMWELKALFDPDNILNPGVILNKDPHIHLKNLKPSPPVNPLVNHCIECGFCESNCPSRDLTLTPRQRIAVWKEIFRLENLELLTDEQTHRLKEMKTIYEYDGKDTCAADGMCKEKCPVKINTGALIKEIRAHEMQDEHPRYDAVAGVLARRFGSLAWTMRQVLGLADVAHGVLGPSFLQSVTGLLNRWSGRLVPEWNPYMPKRAANVDMSPAQPEQLVTDRGIPRKVVYLPACVTRIMGPARGDDQQDSVHEKMLSLFNKADYEVVYPEGFSGSCCGMMFNTRGFNHVADGLANDLEESLVKASEGGKYPIVVDTSPCLANIKGHLKNKDLRFALYEPVEFISTFLTDKLEWEQVREKVAIHVPCSSKQMGVSSHFAKVASKCAGSVVDSNIPCCGMAGDRGMRLPELTGSSLQHLGVDGCSDGYSTSRTCEIALSKQAGFNFRGLVYLVDEATRPKARSSSDTAAGGR</sequence>
<evidence type="ECO:0000259" key="10">
    <source>
        <dbReference type="PROSITE" id="PS51379"/>
    </source>
</evidence>
<dbReference type="EMBL" id="GDKF01006796">
    <property type="protein sequence ID" value="JAT71826.1"/>
    <property type="molecule type" value="Transcribed_RNA"/>
</dbReference>
<keyword evidence="7" id="KW-0560">Oxidoreductase</keyword>
<dbReference type="PANTHER" id="PTHR11748:SF111">
    <property type="entry name" value="D-LACTATE DEHYDROGENASE, MITOCHONDRIAL-RELATED"/>
    <property type="match status" value="1"/>
</dbReference>
<dbReference type="PROSITE" id="PS51379">
    <property type="entry name" value="4FE4S_FER_2"/>
    <property type="match status" value="1"/>
</dbReference>
<evidence type="ECO:0000256" key="7">
    <source>
        <dbReference type="ARBA" id="ARBA00023002"/>
    </source>
</evidence>
<dbReference type="Pfam" id="PF01565">
    <property type="entry name" value="FAD_binding_4"/>
    <property type="match status" value="1"/>
</dbReference>
<dbReference type="PROSITE" id="PS51387">
    <property type="entry name" value="FAD_PCMH"/>
    <property type="match status" value="1"/>
</dbReference>
<dbReference type="SUPFAM" id="SSF46548">
    <property type="entry name" value="alpha-helical ferredoxin"/>
    <property type="match status" value="1"/>
</dbReference>
<evidence type="ECO:0000256" key="3">
    <source>
        <dbReference type="ARBA" id="ARBA00008000"/>
    </source>
</evidence>
<dbReference type="InterPro" id="IPR016167">
    <property type="entry name" value="FAD-bd_PCMH_sub1"/>
</dbReference>
<evidence type="ECO:0000256" key="5">
    <source>
        <dbReference type="ARBA" id="ARBA00022827"/>
    </source>
</evidence>
<dbReference type="SUPFAM" id="SSF56176">
    <property type="entry name" value="FAD-binding/transporter-associated domain-like"/>
    <property type="match status" value="1"/>
</dbReference>
<dbReference type="GO" id="GO:0004458">
    <property type="term" value="F:D-lactate dehydrogenase (cytochrome) activity"/>
    <property type="evidence" value="ECO:0007669"/>
    <property type="project" value="UniProtKB-EC"/>
</dbReference>
<accession>A0A1D1ZY10</accession>
<name>A0A1D1ZY10_AUXPR</name>
<dbReference type="Pfam" id="PF13183">
    <property type="entry name" value="Fer4_8"/>
    <property type="match status" value="1"/>
</dbReference>
<comment type="similarity">
    <text evidence="3">Belongs to the FAD-binding oxidoreductase/transferase type 4 family.</text>
</comment>
<dbReference type="Gene3D" id="3.30.465.10">
    <property type="match status" value="1"/>
</dbReference>
<keyword evidence="4" id="KW-0285">Flavoprotein</keyword>
<comment type="subcellular location">
    <subcellularLocation>
        <location evidence="2">Mitochondrion</location>
    </subcellularLocation>
</comment>
<evidence type="ECO:0000256" key="6">
    <source>
        <dbReference type="ARBA" id="ARBA00022946"/>
    </source>
</evidence>
<dbReference type="InterPro" id="IPR017900">
    <property type="entry name" value="4Fe4S_Fe_S_CS"/>
</dbReference>
<gene>
    <name evidence="12" type="ORF">g.1704</name>
</gene>
<dbReference type="GO" id="GO:0071949">
    <property type="term" value="F:FAD binding"/>
    <property type="evidence" value="ECO:0007669"/>
    <property type="project" value="InterPro"/>
</dbReference>
<evidence type="ECO:0000256" key="9">
    <source>
        <dbReference type="ARBA" id="ARBA00038897"/>
    </source>
</evidence>
<feature type="domain" description="4Fe-4S ferredoxin-type" evidence="10">
    <location>
        <begin position="664"/>
        <end position="695"/>
    </location>
</feature>
<proteinExistence type="inferred from homology"/>
<dbReference type="InterPro" id="IPR016169">
    <property type="entry name" value="FAD-bd_PCMH_sub2"/>
</dbReference>
<dbReference type="Gene3D" id="1.10.45.10">
    <property type="entry name" value="Vanillyl-alcohol Oxidase, Chain A, domain 4"/>
    <property type="match status" value="1"/>
</dbReference>
<evidence type="ECO:0000256" key="8">
    <source>
        <dbReference type="ARBA" id="ARBA00023128"/>
    </source>
</evidence>
<keyword evidence="6" id="KW-0809">Transit peptide</keyword>
<dbReference type="InterPro" id="IPR036318">
    <property type="entry name" value="FAD-bd_PCMH-like_sf"/>
</dbReference>
<dbReference type="PROSITE" id="PS00198">
    <property type="entry name" value="4FE4S_FER_1"/>
    <property type="match status" value="1"/>
</dbReference>
<dbReference type="GO" id="GO:0008720">
    <property type="term" value="F:D-lactate dehydrogenase (NAD+) activity"/>
    <property type="evidence" value="ECO:0007669"/>
    <property type="project" value="TreeGrafter"/>
</dbReference>
<dbReference type="InterPro" id="IPR009051">
    <property type="entry name" value="Helical_ferredxn"/>
</dbReference>
<comment type="cofactor">
    <cofactor evidence="1">
        <name>FAD</name>
        <dbReference type="ChEBI" id="CHEBI:57692"/>
    </cofactor>
</comment>
<dbReference type="EC" id="1.1.2.4" evidence="9"/>
<organism evidence="12">
    <name type="scientific">Auxenochlorella protothecoides</name>
    <name type="common">Green microalga</name>
    <name type="synonym">Chlorella protothecoides</name>
    <dbReference type="NCBI Taxonomy" id="3075"/>
    <lineage>
        <taxon>Eukaryota</taxon>
        <taxon>Viridiplantae</taxon>
        <taxon>Chlorophyta</taxon>
        <taxon>core chlorophytes</taxon>
        <taxon>Trebouxiophyceae</taxon>
        <taxon>Chlorellales</taxon>
        <taxon>Chlorellaceae</taxon>
        <taxon>Auxenochlorella</taxon>
    </lineage>
</organism>
<dbReference type="FunFam" id="3.30.43.10:FF:000018">
    <property type="entry name" value="D-lactate dehydrogenase (Dld)"/>
    <property type="match status" value="1"/>
</dbReference>
<dbReference type="InterPro" id="IPR016164">
    <property type="entry name" value="FAD-linked_Oxase-like_C"/>
</dbReference>
<dbReference type="GO" id="GO:1903457">
    <property type="term" value="P:lactate catabolic process"/>
    <property type="evidence" value="ECO:0007669"/>
    <property type="project" value="TreeGrafter"/>
</dbReference>
<dbReference type="InterPro" id="IPR016171">
    <property type="entry name" value="Vanillyl_alc_oxidase_C-sub2"/>
</dbReference>
<dbReference type="InterPro" id="IPR006094">
    <property type="entry name" value="Oxid_FAD_bind_N"/>
</dbReference>
<dbReference type="GO" id="GO:0005739">
    <property type="term" value="C:mitochondrion"/>
    <property type="evidence" value="ECO:0007669"/>
    <property type="project" value="UniProtKB-SubCell"/>
</dbReference>
<evidence type="ECO:0000313" key="12">
    <source>
        <dbReference type="EMBL" id="JAT71826.1"/>
    </source>
</evidence>
<dbReference type="InterPro" id="IPR004113">
    <property type="entry name" value="FAD-bd_oxidored_4_C"/>
</dbReference>
<evidence type="ECO:0000259" key="11">
    <source>
        <dbReference type="PROSITE" id="PS51387"/>
    </source>
</evidence>